<dbReference type="InterPro" id="IPR036291">
    <property type="entry name" value="NAD(P)-bd_dom_sf"/>
</dbReference>
<dbReference type="InterPro" id="IPR045865">
    <property type="entry name" value="ACT-like_dom_sf"/>
</dbReference>
<dbReference type="SUPFAM" id="SSF143548">
    <property type="entry name" value="Serine metabolism enzymes domain"/>
    <property type="match status" value="1"/>
</dbReference>
<evidence type="ECO:0000313" key="12">
    <source>
        <dbReference type="EMBL" id="OKY79223.1"/>
    </source>
</evidence>
<dbReference type="SUPFAM" id="SSF51735">
    <property type="entry name" value="NAD(P)-binding Rossmann-fold domains"/>
    <property type="match status" value="1"/>
</dbReference>
<dbReference type="SUPFAM" id="SSF52283">
    <property type="entry name" value="Formate/glycerate dehydrogenase catalytic domain-like"/>
    <property type="match status" value="1"/>
</dbReference>
<keyword evidence="5 10" id="KW-0028">Amino-acid biosynthesis</keyword>
<dbReference type="FunFam" id="3.30.70.260:FF:000008">
    <property type="entry name" value="D-3-phosphoglycerate dehydrogenase, chloroplastic"/>
    <property type="match status" value="1"/>
</dbReference>
<evidence type="ECO:0000256" key="9">
    <source>
        <dbReference type="ARBA" id="ARBA00048731"/>
    </source>
</evidence>
<dbReference type="CDD" id="cd12173">
    <property type="entry name" value="PGDH_4"/>
    <property type="match status" value="1"/>
</dbReference>
<evidence type="ECO:0000256" key="2">
    <source>
        <dbReference type="ARBA" id="ARBA00005854"/>
    </source>
</evidence>
<dbReference type="PANTHER" id="PTHR42789:SF1">
    <property type="entry name" value="D-ISOMER SPECIFIC 2-HYDROXYACID DEHYDROGENASE FAMILY PROTEIN (AFU_ORTHOLOGUE AFUA_6G10090)"/>
    <property type="match status" value="1"/>
</dbReference>
<dbReference type="UniPathway" id="UPA00135">
    <property type="reaction ID" value="UER00196"/>
</dbReference>
<dbReference type="PANTHER" id="PTHR42789">
    <property type="entry name" value="D-ISOMER SPECIFIC 2-HYDROXYACID DEHYDROGENASE FAMILY PROTEIN (AFU_ORTHOLOGUE AFUA_6G10090)"/>
    <property type="match status" value="1"/>
</dbReference>
<dbReference type="InParanoid" id="A0A1Q6DXY7"/>
<dbReference type="InterPro" id="IPR006139">
    <property type="entry name" value="D-isomer_2_OHA_DH_cat_dom"/>
</dbReference>
<dbReference type="InterPro" id="IPR029009">
    <property type="entry name" value="ASB_dom_sf"/>
</dbReference>
<evidence type="ECO:0000256" key="5">
    <source>
        <dbReference type="ARBA" id="ARBA00022605"/>
    </source>
</evidence>
<dbReference type="Pfam" id="PF19304">
    <property type="entry name" value="PGDH_inter"/>
    <property type="match status" value="1"/>
</dbReference>
<evidence type="ECO:0000259" key="11">
    <source>
        <dbReference type="PROSITE" id="PS51671"/>
    </source>
</evidence>
<proteinExistence type="inferred from homology"/>
<keyword evidence="7 10" id="KW-0520">NAD</keyword>
<keyword evidence="6 10" id="KW-0560">Oxidoreductase</keyword>
<organism evidence="12 13">
    <name type="scientific">Methanohalarchaeum thermophilum</name>
    <dbReference type="NCBI Taxonomy" id="1903181"/>
    <lineage>
        <taxon>Archaea</taxon>
        <taxon>Methanobacteriati</taxon>
        <taxon>Methanobacteriota</taxon>
        <taxon>Methanonatronarchaeia</taxon>
        <taxon>Methanonatronarchaeales</taxon>
        <taxon>Methanonatronarchaeaceae</taxon>
        <taxon>Candidatus Methanohalarchaeum</taxon>
    </lineage>
</organism>
<dbReference type="Pfam" id="PF02826">
    <property type="entry name" value="2-Hacid_dh_C"/>
    <property type="match status" value="1"/>
</dbReference>
<keyword evidence="8 10" id="KW-0718">Serine biosynthesis</keyword>
<dbReference type="GO" id="GO:0051287">
    <property type="term" value="F:NAD binding"/>
    <property type="evidence" value="ECO:0007669"/>
    <property type="project" value="UniProtKB-UniRule"/>
</dbReference>
<comment type="similarity">
    <text evidence="2 10">Belongs to the D-isomer specific 2-hydroxyacid dehydrogenase family.</text>
</comment>
<protein>
    <recommendedName>
        <fullName evidence="4 10">D-3-phosphoglycerate dehydrogenase</fullName>
        <ecNumber evidence="3 10">1.1.1.95</ecNumber>
    </recommendedName>
</protein>
<dbReference type="Pfam" id="PF01842">
    <property type="entry name" value="ACT"/>
    <property type="match status" value="1"/>
</dbReference>
<evidence type="ECO:0000256" key="1">
    <source>
        <dbReference type="ARBA" id="ARBA00005216"/>
    </source>
</evidence>
<keyword evidence="13" id="KW-1185">Reference proteome</keyword>
<evidence type="ECO:0000256" key="10">
    <source>
        <dbReference type="RuleBase" id="RU363003"/>
    </source>
</evidence>
<comment type="catalytic activity">
    <reaction evidence="9 10">
        <text>(2R)-3-phosphoglycerate + NAD(+) = 3-phosphooxypyruvate + NADH + H(+)</text>
        <dbReference type="Rhea" id="RHEA:12641"/>
        <dbReference type="ChEBI" id="CHEBI:15378"/>
        <dbReference type="ChEBI" id="CHEBI:18110"/>
        <dbReference type="ChEBI" id="CHEBI:57540"/>
        <dbReference type="ChEBI" id="CHEBI:57945"/>
        <dbReference type="ChEBI" id="CHEBI:58272"/>
        <dbReference type="EC" id="1.1.1.95"/>
    </reaction>
</comment>
<dbReference type="Proteomes" id="UP000185744">
    <property type="component" value="Unassembled WGS sequence"/>
</dbReference>
<dbReference type="NCBIfam" id="TIGR01327">
    <property type="entry name" value="PGDH"/>
    <property type="match status" value="1"/>
</dbReference>
<dbReference type="Gene3D" id="3.40.50.720">
    <property type="entry name" value="NAD(P)-binding Rossmann-like Domain"/>
    <property type="match status" value="2"/>
</dbReference>
<dbReference type="PROSITE" id="PS00065">
    <property type="entry name" value="D_2_HYDROXYACID_DH_1"/>
    <property type="match status" value="1"/>
</dbReference>
<dbReference type="Pfam" id="PF00389">
    <property type="entry name" value="2-Hacid_dh"/>
    <property type="match status" value="1"/>
</dbReference>
<dbReference type="FunFam" id="3.40.50.720:FF:000021">
    <property type="entry name" value="D-3-phosphoglycerate dehydrogenase"/>
    <property type="match status" value="1"/>
</dbReference>
<dbReference type="InterPro" id="IPR050857">
    <property type="entry name" value="D-2-hydroxyacid_DH"/>
</dbReference>
<dbReference type="FunCoup" id="A0A1Q6DXY7">
    <property type="interactions" value="146"/>
</dbReference>
<name>A0A1Q6DXY7_METT1</name>
<dbReference type="GO" id="GO:0006564">
    <property type="term" value="P:L-serine biosynthetic process"/>
    <property type="evidence" value="ECO:0007669"/>
    <property type="project" value="UniProtKB-UniRule"/>
</dbReference>
<dbReference type="Gene3D" id="3.30.70.260">
    <property type="match status" value="1"/>
</dbReference>
<feature type="domain" description="ACT" evidence="11">
    <location>
        <begin position="452"/>
        <end position="524"/>
    </location>
</feature>
<dbReference type="CDD" id="cd04902">
    <property type="entry name" value="ACT_3PGDH-xct"/>
    <property type="match status" value="1"/>
</dbReference>
<dbReference type="SUPFAM" id="SSF55021">
    <property type="entry name" value="ACT-like"/>
    <property type="match status" value="1"/>
</dbReference>
<dbReference type="STRING" id="1903181.BTN85_1731"/>
<dbReference type="AlphaFoldDB" id="A0A1Q6DXY7"/>
<evidence type="ECO:0000256" key="6">
    <source>
        <dbReference type="ARBA" id="ARBA00023002"/>
    </source>
</evidence>
<gene>
    <name evidence="12" type="ORF">BTN85_1731</name>
</gene>
<dbReference type="EC" id="1.1.1.95" evidence="3 10"/>
<evidence type="ECO:0000256" key="7">
    <source>
        <dbReference type="ARBA" id="ARBA00023027"/>
    </source>
</evidence>
<dbReference type="Gene3D" id="3.30.1330.90">
    <property type="entry name" value="D-3-phosphoglycerate dehydrogenase, domain 3"/>
    <property type="match status" value="1"/>
</dbReference>
<dbReference type="InterPro" id="IPR045626">
    <property type="entry name" value="PGDH_ASB_dom"/>
</dbReference>
<dbReference type="InterPro" id="IPR006236">
    <property type="entry name" value="PGDH"/>
</dbReference>
<reference evidence="12" key="1">
    <citation type="submission" date="2016-12" db="EMBL/GenBank/DDBJ databases">
        <title>Discovery of methanogenic haloarchaea.</title>
        <authorList>
            <person name="Sorokin D.Y."/>
            <person name="Makarova K.S."/>
            <person name="Abbas B."/>
            <person name="Ferrer M."/>
            <person name="Golyshin P.N."/>
        </authorList>
    </citation>
    <scope>NUCLEOTIDE SEQUENCE [LARGE SCALE GENOMIC DNA]</scope>
    <source>
        <strain evidence="12">HMET1</strain>
    </source>
</reference>
<comment type="caution">
    <text evidence="12">The sequence shown here is derived from an EMBL/GenBank/DDBJ whole genome shotgun (WGS) entry which is preliminary data.</text>
</comment>
<evidence type="ECO:0000256" key="3">
    <source>
        <dbReference type="ARBA" id="ARBA00013143"/>
    </source>
</evidence>
<evidence type="ECO:0000256" key="4">
    <source>
        <dbReference type="ARBA" id="ARBA00021582"/>
    </source>
</evidence>
<evidence type="ECO:0000256" key="8">
    <source>
        <dbReference type="ARBA" id="ARBA00023299"/>
    </source>
</evidence>
<dbReference type="FunFam" id="3.30.1330.90:FF:000003">
    <property type="entry name" value="D-3-phosphoglycerate dehydrogenase"/>
    <property type="match status" value="1"/>
</dbReference>
<sequence length="524" mass="57422">MKFLISDKIEEKGILKLKEKGQVEVETSLSKEELKNRIPKYDAIIVRSGTTLDEEVLSCADNLKVIGRAGVGVDNIDIDAATKKGIIVINAPEASTISVSEHTLGLLMASARNIPQANSSLKDEKWEKSKFLGEEVYEKTLGVFGLGRIGSEVAKRARKLGMDVLAFDPYISEERANELGIDLSIKEKVIEEADFITTHVPLTEETRHLISSEEFDRMKDDATILNVARGGIVDEEALADAIKEGKIKGAALDVFEEEPPFGSELLEMDEVIVTPHLGASTEEAQVNVAVSIANQVLDALEGKPAKNALNIPAMSSTELNRIKPYLSLAEKLGSFLAQVMEGSTEEITIILAGELIDEKTDPIKTSVLKGFFNAIVDEPVNMVNSEIFADKRGIKVIESKTSNAGDFNNLIKVQVSNDKTTTSVSGTIFGRYDERIVEIEGYRINTKLEGHMLYTRHIDKPGVIGNVGGVLGQNGINVGSMQVGREKTRGKAIMLLTIDDILDEEILKEIRKIDKINDVKYIKI</sequence>
<dbReference type="InterPro" id="IPR029752">
    <property type="entry name" value="D-isomer_DH_CS1"/>
</dbReference>
<dbReference type="PROSITE" id="PS51671">
    <property type="entry name" value="ACT"/>
    <property type="match status" value="1"/>
</dbReference>
<accession>A0A1Q6DXY7</accession>
<dbReference type="InterPro" id="IPR006140">
    <property type="entry name" value="D-isomer_DH_NAD-bd"/>
</dbReference>
<comment type="pathway">
    <text evidence="1 10">Amino-acid biosynthesis; L-serine biosynthesis; L-serine from 3-phospho-D-glycerate: step 1/3.</text>
</comment>
<dbReference type="EMBL" id="MSDW01000001">
    <property type="protein sequence ID" value="OKY79223.1"/>
    <property type="molecule type" value="Genomic_DNA"/>
</dbReference>
<dbReference type="GO" id="GO:0004617">
    <property type="term" value="F:phosphoglycerate dehydrogenase activity"/>
    <property type="evidence" value="ECO:0007669"/>
    <property type="project" value="UniProtKB-UniRule"/>
</dbReference>
<evidence type="ECO:0000313" key="13">
    <source>
        <dbReference type="Proteomes" id="UP000185744"/>
    </source>
</evidence>
<dbReference type="InterPro" id="IPR002912">
    <property type="entry name" value="ACT_dom"/>
</dbReference>